<dbReference type="PANTHER" id="PTHR46558">
    <property type="entry name" value="TRACRIPTIONAL REGULATORY PROTEIN-RELATED-RELATED"/>
    <property type="match status" value="1"/>
</dbReference>
<dbReference type="Proteomes" id="UP000231453">
    <property type="component" value="Unassembled WGS sequence"/>
</dbReference>
<dbReference type="AlphaFoldDB" id="A0A2M7VBL4"/>
<proteinExistence type="predicted"/>
<name>A0A2M7VBL4_9BACT</name>
<sequence length="108" mass="12495">MYSFYQLIKKIREESGLTQEEFAKSLGVSKVLISMVETGQKKVSKSFIIKLAKLLNVHPASITPFLHIYSSKELNKISPIEKKLVLWGEEMQKILIKKRAKKIKKYVK</sequence>
<keyword evidence="1" id="KW-0238">DNA-binding</keyword>
<organism evidence="3 4">
    <name type="scientific">Candidatus Magasanikbacteria bacterium CG_4_10_14_0_2_um_filter_33_14</name>
    <dbReference type="NCBI Taxonomy" id="1974636"/>
    <lineage>
        <taxon>Bacteria</taxon>
        <taxon>Candidatus Magasanikiibacteriota</taxon>
    </lineage>
</organism>
<evidence type="ECO:0000313" key="3">
    <source>
        <dbReference type="EMBL" id="PIZ96555.1"/>
    </source>
</evidence>
<evidence type="ECO:0000256" key="1">
    <source>
        <dbReference type="ARBA" id="ARBA00023125"/>
    </source>
</evidence>
<dbReference type="Pfam" id="PF01381">
    <property type="entry name" value="HTH_3"/>
    <property type="match status" value="1"/>
</dbReference>
<dbReference type="GO" id="GO:0003677">
    <property type="term" value="F:DNA binding"/>
    <property type="evidence" value="ECO:0007669"/>
    <property type="project" value="UniProtKB-KW"/>
</dbReference>
<dbReference type="Gene3D" id="1.10.260.40">
    <property type="entry name" value="lambda repressor-like DNA-binding domains"/>
    <property type="match status" value="1"/>
</dbReference>
<evidence type="ECO:0000313" key="4">
    <source>
        <dbReference type="Proteomes" id="UP000231453"/>
    </source>
</evidence>
<dbReference type="InterPro" id="IPR001387">
    <property type="entry name" value="Cro/C1-type_HTH"/>
</dbReference>
<dbReference type="PANTHER" id="PTHR46558:SF4">
    <property type="entry name" value="DNA-BIDING PHAGE PROTEIN"/>
    <property type="match status" value="1"/>
</dbReference>
<dbReference type="CDD" id="cd00093">
    <property type="entry name" value="HTH_XRE"/>
    <property type="match status" value="1"/>
</dbReference>
<comment type="caution">
    <text evidence="3">The sequence shown here is derived from an EMBL/GenBank/DDBJ whole genome shotgun (WGS) entry which is preliminary data.</text>
</comment>
<evidence type="ECO:0000259" key="2">
    <source>
        <dbReference type="PROSITE" id="PS50943"/>
    </source>
</evidence>
<reference evidence="4" key="1">
    <citation type="submission" date="2017-09" db="EMBL/GenBank/DDBJ databases">
        <title>Depth-based differentiation of microbial function through sediment-hosted aquifers and enrichment of novel symbionts in the deep terrestrial subsurface.</title>
        <authorList>
            <person name="Probst A.J."/>
            <person name="Ladd B."/>
            <person name="Jarett J.K."/>
            <person name="Geller-Mcgrath D.E."/>
            <person name="Sieber C.M.K."/>
            <person name="Emerson J.B."/>
            <person name="Anantharaman K."/>
            <person name="Thomas B.C."/>
            <person name="Malmstrom R."/>
            <person name="Stieglmeier M."/>
            <person name="Klingl A."/>
            <person name="Woyke T."/>
            <person name="Ryan C.M."/>
            <person name="Banfield J.F."/>
        </authorList>
    </citation>
    <scope>NUCLEOTIDE SEQUENCE [LARGE SCALE GENOMIC DNA]</scope>
</reference>
<gene>
    <name evidence="3" type="ORF">COX80_01050</name>
</gene>
<protein>
    <recommendedName>
        <fullName evidence="2">HTH cro/C1-type domain-containing protein</fullName>
    </recommendedName>
</protein>
<feature type="domain" description="HTH cro/C1-type" evidence="2">
    <location>
        <begin position="8"/>
        <end position="62"/>
    </location>
</feature>
<dbReference type="EMBL" id="PFPL01000018">
    <property type="protein sequence ID" value="PIZ96555.1"/>
    <property type="molecule type" value="Genomic_DNA"/>
</dbReference>
<accession>A0A2M7VBL4</accession>
<dbReference type="SMART" id="SM00530">
    <property type="entry name" value="HTH_XRE"/>
    <property type="match status" value="1"/>
</dbReference>
<dbReference type="SUPFAM" id="SSF47413">
    <property type="entry name" value="lambda repressor-like DNA-binding domains"/>
    <property type="match status" value="1"/>
</dbReference>
<dbReference type="InterPro" id="IPR010982">
    <property type="entry name" value="Lambda_DNA-bd_dom_sf"/>
</dbReference>
<dbReference type="PROSITE" id="PS50943">
    <property type="entry name" value="HTH_CROC1"/>
    <property type="match status" value="1"/>
</dbReference>